<proteinExistence type="predicted"/>
<sequence>MALMKGMESSARYFDEVAGEWDTLRKGYFRDEVREKAVEFAGVRQGEGAADIGAGTGFLSEALLGRGLEVVAVDRSPAMLAELERKFGGRPGFRSLGGDTEALPIETGTIDCCFANMVLHHVESPEATIRELFRILKPGGRAVLTDFVRHGFDFFLTEYHDRWPGFPPKEVAALFRAAGFASVEEGPLGEICQAESSGGVRARVPIFFVRAAR</sequence>
<evidence type="ECO:0000313" key="3">
    <source>
        <dbReference type="Proteomes" id="UP000334923"/>
    </source>
</evidence>
<dbReference type="GO" id="GO:0032259">
    <property type="term" value="P:methylation"/>
    <property type="evidence" value="ECO:0007669"/>
    <property type="project" value="UniProtKB-KW"/>
</dbReference>
<dbReference type="Proteomes" id="UP000334923">
    <property type="component" value="Unassembled WGS sequence"/>
</dbReference>
<dbReference type="SUPFAM" id="SSF53335">
    <property type="entry name" value="S-adenosyl-L-methionine-dependent methyltransferases"/>
    <property type="match status" value="1"/>
</dbReference>
<dbReference type="PANTHER" id="PTHR43861">
    <property type="entry name" value="TRANS-ACONITATE 2-METHYLTRANSFERASE-RELATED"/>
    <property type="match status" value="1"/>
</dbReference>
<feature type="domain" description="Methyltransferase type 11" evidence="1">
    <location>
        <begin position="51"/>
        <end position="143"/>
    </location>
</feature>
<dbReference type="GO" id="GO:0102130">
    <property type="term" value="F:malonyl-CoA methyltransferase activity"/>
    <property type="evidence" value="ECO:0007669"/>
    <property type="project" value="UniProtKB-EC"/>
</dbReference>
<evidence type="ECO:0000313" key="2">
    <source>
        <dbReference type="EMBL" id="VVM07631.1"/>
    </source>
</evidence>
<reference evidence="2 3" key="1">
    <citation type="submission" date="2019-09" db="EMBL/GenBank/DDBJ databases">
        <authorList>
            <person name="Cremers G."/>
        </authorList>
    </citation>
    <scope>NUCLEOTIDE SEQUENCE [LARGE SCALE GENOMIC DNA]</scope>
    <source>
        <strain evidence="2">4A</strain>
    </source>
</reference>
<evidence type="ECO:0000259" key="1">
    <source>
        <dbReference type="Pfam" id="PF08241"/>
    </source>
</evidence>
<keyword evidence="2" id="KW-0489">Methyltransferase</keyword>
<dbReference type="EC" id="2.1.1.197" evidence="2"/>
<protein>
    <submittedName>
        <fullName evidence="2">Malonyl-[acyl-carrier protein] O-methyltransferase</fullName>
        <ecNumber evidence="2">2.1.1.197</ecNumber>
    </submittedName>
</protein>
<dbReference type="Gene3D" id="3.40.50.150">
    <property type="entry name" value="Vaccinia Virus protein VP39"/>
    <property type="match status" value="1"/>
</dbReference>
<dbReference type="InterPro" id="IPR029063">
    <property type="entry name" value="SAM-dependent_MTases_sf"/>
</dbReference>
<keyword evidence="3" id="KW-1185">Reference proteome</keyword>
<accession>A0A5E6MDU1</accession>
<dbReference type="CDD" id="cd02440">
    <property type="entry name" value="AdoMet_MTases"/>
    <property type="match status" value="1"/>
</dbReference>
<gene>
    <name evidence="2" type="primary">bioC</name>
    <name evidence="2" type="ORF">MAMT_01853</name>
</gene>
<organism evidence="2 3">
    <name type="scientific">Methylacidimicrobium tartarophylax</name>
    <dbReference type="NCBI Taxonomy" id="1041768"/>
    <lineage>
        <taxon>Bacteria</taxon>
        <taxon>Pseudomonadati</taxon>
        <taxon>Verrucomicrobiota</taxon>
        <taxon>Methylacidimicrobium</taxon>
    </lineage>
</organism>
<dbReference type="GO" id="GO:0008757">
    <property type="term" value="F:S-adenosylmethionine-dependent methyltransferase activity"/>
    <property type="evidence" value="ECO:0007669"/>
    <property type="project" value="InterPro"/>
</dbReference>
<keyword evidence="2" id="KW-0808">Transferase</keyword>
<dbReference type="Pfam" id="PF08241">
    <property type="entry name" value="Methyltransf_11"/>
    <property type="match status" value="1"/>
</dbReference>
<dbReference type="InterPro" id="IPR013216">
    <property type="entry name" value="Methyltransf_11"/>
</dbReference>
<dbReference type="EMBL" id="CABFVA020000109">
    <property type="protein sequence ID" value="VVM07631.1"/>
    <property type="molecule type" value="Genomic_DNA"/>
</dbReference>
<dbReference type="AlphaFoldDB" id="A0A5E6MDU1"/>
<name>A0A5E6MDU1_9BACT</name>